<dbReference type="Pfam" id="PF00583">
    <property type="entry name" value="Acetyltransf_1"/>
    <property type="match status" value="1"/>
</dbReference>
<dbReference type="SUPFAM" id="SSF55729">
    <property type="entry name" value="Acyl-CoA N-acyltransferases (Nat)"/>
    <property type="match status" value="1"/>
</dbReference>
<dbReference type="Proteomes" id="UP001163947">
    <property type="component" value="Chromosome"/>
</dbReference>
<feature type="domain" description="N-acetyltransferase" evidence="1">
    <location>
        <begin position="2"/>
        <end position="195"/>
    </location>
</feature>
<evidence type="ECO:0000259" key="1">
    <source>
        <dbReference type="PROSITE" id="PS51186"/>
    </source>
</evidence>
<dbReference type="PROSITE" id="PS51186">
    <property type="entry name" value="GNAT"/>
    <property type="match status" value="1"/>
</dbReference>
<name>A0AA46SAV1_9NOCA</name>
<dbReference type="PANTHER" id="PTHR42791">
    <property type="entry name" value="GNAT FAMILY ACETYLTRANSFERASE"/>
    <property type="match status" value="1"/>
</dbReference>
<dbReference type="InterPro" id="IPR016181">
    <property type="entry name" value="Acyl_CoA_acyltransferase"/>
</dbReference>
<evidence type="ECO:0000313" key="3">
    <source>
        <dbReference type="Proteomes" id="UP001163947"/>
    </source>
</evidence>
<evidence type="ECO:0000313" key="2">
    <source>
        <dbReference type="EMBL" id="UYF95585.1"/>
    </source>
</evidence>
<reference evidence="2" key="1">
    <citation type="submission" date="2022-09" db="EMBL/GenBank/DDBJ databases">
        <title>The genome sequence of Rhodococcus aetherivorans N1.</title>
        <authorList>
            <person name="Jiang W."/>
        </authorList>
    </citation>
    <scope>NUCLEOTIDE SEQUENCE</scope>
    <source>
        <strain evidence="2">N1</strain>
    </source>
</reference>
<dbReference type="GeneID" id="83620243"/>
<protein>
    <submittedName>
        <fullName evidence="2">GNAT family N-acetyltransferase</fullName>
    </submittedName>
</protein>
<dbReference type="EMBL" id="CP106982">
    <property type="protein sequence ID" value="UYF95585.1"/>
    <property type="molecule type" value="Genomic_DNA"/>
</dbReference>
<dbReference type="RefSeq" id="WP_065922181.1">
    <property type="nucleotide sequence ID" value="NZ_CP106982.1"/>
</dbReference>
<dbReference type="InterPro" id="IPR052523">
    <property type="entry name" value="Trichothecene_AcTrans"/>
</dbReference>
<organism evidence="2 3">
    <name type="scientific">Rhodococcus aetherivorans</name>
    <dbReference type="NCBI Taxonomy" id="191292"/>
    <lineage>
        <taxon>Bacteria</taxon>
        <taxon>Bacillati</taxon>
        <taxon>Actinomycetota</taxon>
        <taxon>Actinomycetes</taxon>
        <taxon>Mycobacteriales</taxon>
        <taxon>Nocardiaceae</taxon>
        <taxon>Rhodococcus</taxon>
    </lineage>
</organism>
<sequence length="196" mass="21354">MTEIRPAEPADVDRATRTLARAFADYPFTRHTVDARDHLRRVEELQRLYLTEIGLRCGRVWVADDASAVAVWTTPESTGIPEAFERISGRVAELSGDRADAAAAAEEALSPLRPVGPVWFLATVAVDPDRQGSGLGGAVLEPGLREAREAGVPAYLETSSERNVAFYRRLGFDVVGSVTLPGDGPRTWAMVRNHTQ</sequence>
<gene>
    <name evidence="2" type="ORF">OCS65_07460</name>
</gene>
<dbReference type="PANTHER" id="PTHR42791:SF1">
    <property type="entry name" value="N-ACETYLTRANSFERASE DOMAIN-CONTAINING PROTEIN"/>
    <property type="match status" value="1"/>
</dbReference>
<proteinExistence type="predicted"/>
<accession>A0AA46SAV1</accession>
<dbReference type="GO" id="GO:0016747">
    <property type="term" value="F:acyltransferase activity, transferring groups other than amino-acyl groups"/>
    <property type="evidence" value="ECO:0007669"/>
    <property type="project" value="InterPro"/>
</dbReference>
<dbReference type="Gene3D" id="3.40.630.30">
    <property type="match status" value="1"/>
</dbReference>
<dbReference type="CDD" id="cd04301">
    <property type="entry name" value="NAT_SF"/>
    <property type="match status" value="1"/>
</dbReference>
<dbReference type="AlphaFoldDB" id="A0AA46SAV1"/>
<dbReference type="InterPro" id="IPR000182">
    <property type="entry name" value="GNAT_dom"/>
</dbReference>